<reference evidence="4 5" key="1">
    <citation type="submission" date="2018-05" db="EMBL/GenBank/DDBJ databases">
        <title>The Hungate 1000. A catalogue of reference genomes from the rumen microbiome.</title>
        <authorList>
            <person name="Kelly W."/>
        </authorList>
    </citation>
    <scope>NUCLEOTIDE SEQUENCE [LARGE SCALE GENOMIC DNA]</scope>
    <source>
        <strain evidence="4 5">SAb67</strain>
    </source>
</reference>
<dbReference type="Pfam" id="PF13023">
    <property type="entry name" value="HD_3"/>
    <property type="match status" value="1"/>
</dbReference>
<dbReference type="RefSeq" id="WP_109725056.1">
    <property type="nucleotide sequence ID" value="NZ_QGDI01000001.1"/>
</dbReference>
<accession>A0A315Y4A5</accession>
<evidence type="ECO:0000313" key="4">
    <source>
        <dbReference type="EMBL" id="PWJ15242.1"/>
    </source>
</evidence>
<dbReference type="Proteomes" id="UP000245720">
    <property type="component" value="Unassembled WGS sequence"/>
</dbReference>
<dbReference type="GO" id="GO:0002953">
    <property type="term" value="F:5'-deoxynucleotidase activity"/>
    <property type="evidence" value="ECO:0007669"/>
    <property type="project" value="InterPro"/>
</dbReference>
<keyword evidence="1" id="KW-0479">Metal-binding</keyword>
<dbReference type="EMBL" id="QGDI01000001">
    <property type="protein sequence ID" value="PWJ15242.1"/>
    <property type="molecule type" value="Genomic_DNA"/>
</dbReference>
<dbReference type="GO" id="GO:0046872">
    <property type="term" value="F:metal ion binding"/>
    <property type="evidence" value="ECO:0007669"/>
    <property type="project" value="UniProtKB-KW"/>
</dbReference>
<evidence type="ECO:0000256" key="1">
    <source>
        <dbReference type="ARBA" id="ARBA00022723"/>
    </source>
</evidence>
<dbReference type="InterPro" id="IPR006674">
    <property type="entry name" value="HD_domain"/>
</dbReference>
<gene>
    <name evidence="4" type="ORF">IE37_00136</name>
</gene>
<dbReference type="STRING" id="1265.SAMN02910280_0778"/>
<evidence type="ECO:0000256" key="2">
    <source>
        <dbReference type="ARBA" id="ARBA00022801"/>
    </source>
</evidence>
<evidence type="ECO:0000259" key="3">
    <source>
        <dbReference type="Pfam" id="PF13023"/>
    </source>
</evidence>
<organism evidence="4 5">
    <name type="scientific">Ruminococcus flavefaciens</name>
    <dbReference type="NCBI Taxonomy" id="1265"/>
    <lineage>
        <taxon>Bacteria</taxon>
        <taxon>Bacillati</taxon>
        <taxon>Bacillota</taxon>
        <taxon>Clostridia</taxon>
        <taxon>Eubacteriales</taxon>
        <taxon>Oscillospiraceae</taxon>
        <taxon>Ruminococcus</taxon>
    </lineage>
</organism>
<evidence type="ECO:0000313" key="5">
    <source>
        <dbReference type="Proteomes" id="UP000245720"/>
    </source>
</evidence>
<dbReference type="SUPFAM" id="SSF109604">
    <property type="entry name" value="HD-domain/PDEase-like"/>
    <property type="match status" value="1"/>
</dbReference>
<name>A0A315Y4A5_RUMFL</name>
<dbReference type="AlphaFoldDB" id="A0A315Y4A5"/>
<keyword evidence="2 4" id="KW-0378">Hydrolase</keyword>
<sequence>MINDRLKKQLDFFLELDKMKNLYRQTYVLHENRKENDAEHSWHIAITAFLLSEYANKDIDINKVVKMLLIHDVVEIDAGDTYCYDADGNSTKAEREEKAAQRIFGLLPEDQKDEYYSLWREFEDSKTNEARFAAVIDRIQPLLLNYTKEGISWREHGIAKKQVLARNADYFNESDELAKLINKVLDNAEKKGWLK</sequence>
<protein>
    <submittedName>
        <fullName evidence="4">Putative hydrolase of HD superfamily</fullName>
    </submittedName>
</protein>
<dbReference type="PANTHER" id="PTHR11845">
    <property type="entry name" value="5'-DEOXYNUCLEOTIDASE HDDC2"/>
    <property type="match status" value="1"/>
</dbReference>
<dbReference type="PANTHER" id="PTHR11845:SF13">
    <property type="entry name" value="5'-DEOXYNUCLEOTIDASE HDDC2"/>
    <property type="match status" value="1"/>
</dbReference>
<dbReference type="Gene3D" id="1.10.3210.10">
    <property type="entry name" value="Hypothetical protein af1432"/>
    <property type="match status" value="1"/>
</dbReference>
<feature type="domain" description="HD" evidence="3">
    <location>
        <begin position="17"/>
        <end position="173"/>
    </location>
</feature>
<proteinExistence type="predicted"/>
<comment type="caution">
    <text evidence="4">The sequence shown here is derived from an EMBL/GenBank/DDBJ whole genome shotgun (WGS) entry which is preliminary data.</text>
</comment>
<dbReference type="InterPro" id="IPR039356">
    <property type="entry name" value="YfbR/HDDC2"/>
</dbReference>
<dbReference type="OrthoDB" id="9796032at2"/>
<dbReference type="GO" id="GO:0005737">
    <property type="term" value="C:cytoplasm"/>
    <property type="evidence" value="ECO:0007669"/>
    <property type="project" value="TreeGrafter"/>
</dbReference>